<protein>
    <submittedName>
        <fullName evidence="2">NTF2-like N-terminal transpeptidase domain-containing protein</fullName>
    </submittedName>
</protein>
<organism evidence="2 3">
    <name type="scientific">Rhodococcus gannanensis</name>
    <dbReference type="NCBI Taxonomy" id="1960308"/>
    <lineage>
        <taxon>Bacteria</taxon>
        <taxon>Bacillati</taxon>
        <taxon>Actinomycetota</taxon>
        <taxon>Actinomycetes</taxon>
        <taxon>Mycobacteriales</taxon>
        <taxon>Nocardiaceae</taxon>
        <taxon>Rhodococcus</taxon>
    </lineage>
</organism>
<dbReference type="Gene3D" id="3.40.710.10">
    <property type="entry name" value="DD-peptidase/beta-lactamase superfamily"/>
    <property type="match status" value="2"/>
</dbReference>
<dbReference type="SUPFAM" id="SSF56601">
    <property type="entry name" value="beta-lactamase/transpeptidase-like"/>
    <property type="match status" value="1"/>
</dbReference>
<evidence type="ECO:0000313" key="3">
    <source>
        <dbReference type="Proteomes" id="UP001597286"/>
    </source>
</evidence>
<feature type="domain" description="NTF2-like N-terminal transpeptidase" evidence="1">
    <location>
        <begin position="45"/>
        <end position="147"/>
    </location>
</feature>
<evidence type="ECO:0000259" key="1">
    <source>
        <dbReference type="Pfam" id="PF05223"/>
    </source>
</evidence>
<name>A0ABW4PBH1_9NOCA</name>
<accession>A0ABW4PBH1</accession>
<comment type="caution">
    <text evidence="2">The sequence shown here is derived from an EMBL/GenBank/DDBJ whole genome shotgun (WGS) entry which is preliminary data.</text>
</comment>
<dbReference type="Proteomes" id="UP001597286">
    <property type="component" value="Unassembled WGS sequence"/>
</dbReference>
<dbReference type="EMBL" id="JBHUFB010000020">
    <property type="protein sequence ID" value="MFD1815007.1"/>
    <property type="molecule type" value="Genomic_DNA"/>
</dbReference>
<gene>
    <name evidence="2" type="ORF">ACFSJG_22545</name>
</gene>
<proteinExistence type="predicted"/>
<sequence length="550" mass="58150">MRRVRGRVRRLRLWNAIALCAVLVLAVGVVSGVFAKTNDDAPTVLANYMDALNEGDLDAASALTSYPNAARDTMAQAFDALQPESVHFDVNQIIDLDVESGMFNAVATWDLGNDRTWTYNVDGWVRHLSVGWRVSWNPETFMPGVGNGRTVRLDRTDAAPPTVFDIAGQPMMTEQTINAVRLDPTRTGDPIASSIALAKAIEPVAPLITAEELQQEVAASNGEPITAVNLRDGDFAVLEDDLRAVPGVVIESTPRLITIDRRVYGPVVDAMRGVWQANRDKTQGWAVNSVDPGGQVTRLTGYQGPPGPDIRSTIEPHMQMAAADAAVSVGTPSSIVVMQPSTGAILAVAQNNQASEIGSVAFTGTYPAGSAFDLVRTAAQAQGVDVEQAAKQLGIGLRYTIPDLDQQTVSFAGDGPNLMRGTTDRNADDVEVSPFGMALVAASVARGAPTVPIISAGQPATTSEEFTQLPAQVTDQLRGIMRSTVHGGPAGLLAGWGDLIGATGASGDDRWFYGSKGDLAFAVFVEDADGGDLAVKVTDRLFKALAKPSD</sequence>
<keyword evidence="3" id="KW-1185">Reference proteome</keyword>
<dbReference type="InterPro" id="IPR012338">
    <property type="entry name" value="Beta-lactam/transpept-like"/>
</dbReference>
<dbReference type="RefSeq" id="WP_378487459.1">
    <property type="nucleotide sequence ID" value="NZ_JBHUFB010000020.1"/>
</dbReference>
<dbReference type="InterPro" id="IPR050515">
    <property type="entry name" value="Beta-lactam/transpept"/>
</dbReference>
<dbReference type="InterPro" id="IPR007887">
    <property type="entry name" value="MecA_N"/>
</dbReference>
<dbReference type="PANTHER" id="PTHR30627:SF24">
    <property type="entry name" value="PENICILLIN-BINDING PROTEIN 4B"/>
    <property type="match status" value="1"/>
</dbReference>
<reference evidence="3" key="1">
    <citation type="journal article" date="2019" name="Int. J. Syst. Evol. Microbiol.">
        <title>The Global Catalogue of Microorganisms (GCM) 10K type strain sequencing project: providing services to taxonomists for standard genome sequencing and annotation.</title>
        <authorList>
            <consortium name="The Broad Institute Genomics Platform"/>
            <consortium name="The Broad Institute Genome Sequencing Center for Infectious Disease"/>
            <person name="Wu L."/>
            <person name="Ma J."/>
        </authorList>
    </citation>
    <scope>NUCLEOTIDE SEQUENCE [LARGE SCALE GENOMIC DNA]</scope>
    <source>
        <strain evidence="3">DT72</strain>
    </source>
</reference>
<dbReference type="Pfam" id="PF05223">
    <property type="entry name" value="MecA_N"/>
    <property type="match status" value="1"/>
</dbReference>
<evidence type="ECO:0000313" key="2">
    <source>
        <dbReference type="EMBL" id="MFD1815007.1"/>
    </source>
</evidence>
<dbReference type="PANTHER" id="PTHR30627">
    <property type="entry name" value="PEPTIDOGLYCAN D,D-TRANSPEPTIDASE"/>
    <property type="match status" value="1"/>
</dbReference>